<dbReference type="Pfam" id="PF02572">
    <property type="entry name" value="CobA_CobO_BtuR"/>
    <property type="match status" value="1"/>
</dbReference>
<protein>
    <submittedName>
        <fullName evidence="1">Cob(I)alamin adenosyltransferase</fullName>
    </submittedName>
</protein>
<evidence type="ECO:0000313" key="1">
    <source>
        <dbReference type="EMBL" id="SHE79117.1"/>
    </source>
</evidence>
<dbReference type="Proteomes" id="UP000184404">
    <property type="component" value="Unassembled WGS sequence"/>
</dbReference>
<dbReference type="CDD" id="cd00561">
    <property type="entry name" value="CobA_ACA"/>
    <property type="match status" value="1"/>
</dbReference>
<dbReference type="GO" id="GO:0005524">
    <property type="term" value="F:ATP binding"/>
    <property type="evidence" value="ECO:0007669"/>
    <property type="project" value="InterPro"/>
</dbReference>
<dbReference type="InterPro" id="IPR027417">
    <property type="entry name" value="P-loop_NTPase"/>
</dbReference>
<dbReference type="Gene3D" id="3.40.50.300">
    <property type="entry name" value="P-loop containing nucleotide triphosphate hydrolases"/>
    <property type="match status" value="1"/>
</dbReference>
<dbReference type="GO" id="GO:0009236">
    <property type="term" value="P:cobalamin biosynthetic process"/>
    <property type="evidence" value="ECO:0007669"/>
    <property type="project" value="InterPro"/>
</dbReference>
<accession>A0A1M4WD54</accession>
<keyword evidence="1" id="KW-0808">Transferase</keyword>
<dbReference type="SUPFAM" id="SSF52540">
    <property type="entry name" value="P-loop containing nucleoside triphosphate hydrolases"/>
    <property type="match status" value="1"/>
</dbReference>
<sequence>MEENLHGLVLVHTGEGKGKTTAAIGLAVRAWGEGLRVLILQFIKGGWKYGELKAIEALRAAEPHIEVRQCGLGFTQRDKSDMDKHIKAAHEALKEAEAEITSGNWDLVILDEINYAVKFGLLEEQEIVELLKKKPAGLHVVLTGRDARPDIIEQADLVTEMKLVRHPFQKGIKAQKGIEF</sequence>
<organism evidence="1 2">
    <name type="scientific">Schwartzia succinivorans DSM 10502</name>
    <dbReference type="NCBI Taxonomy" id="1123243"/>
    <lineage>
        <taxon>Bacteria</taxon>
        <taxon>Bacillati</taxon>
        <taxon>Bacillota</taxon>
        <taxon>Negativicutes</taxon>
        <taxon>Selenomonadales</taxon>
        <taxon>Selenomonadaceae</taxon>
        <taxon>Schwartzia</taxon>
    </lineage>
</organism>
<dbReference type="GO" id="GO:0008817">
    <property type="term" value="F:corrinoid adenosyltransferase activity"/>
    <property type="evidence" value="ECO:0007669"/>
    <property type="project" value="InterPro"/>
</dbReference>
<dbReference type="STRING" id="1123243.SAMN02745190_01189"/>
<gene>
    <name evidence="1" type="ORF">SAMN02745190_01189</name>
</gene>
<evidence type="ECO:0000313" key="2">
    <source>
        <dbReference type="Proteomes" id="UP000184404"/>
    </source>
</evidence>
<name>A0A1M4WD54_9FIRM</name>
<proteinExistence type="predicted"/>
<dbReference type="PIRSF" id="PIRSF015617">
    <property type="entry name" value="Adensltrnsf_CobA"/>
    <property type="match status" value="1"/>
</dbReference>
<dbReference type="InterPro" id="IPR003724">
    <property type="entry name" value="CblAdoTrfase_CobA"/>
</dbReference>
<dbReference type="OrthoDB" id="9810309at2"/>
<dbReference type="EMBL" id="FQUG01000004">
    <property type="protein sequence ID" value="SHE79117.1"/>
    <property type="molecule type" value="Genomic_DNA"/>
</dbReference>
<dbReference type="NCBIfam" id="TIGR00708">
    <property type="entry name" value="cobA"/>
    <property type="match status" value="1"/>
</dbReference>
<dbReference type="PANTHER" id="PTHR46638:SF1">
    <property type="entry name" value="CORRINOID ADENOSYLTRANSFERASE"/>
    <property type="match status" value="1"/>
</dbReference>
<dbReference type="AlphaFoldDB" id="A0A1M4WD54"/>
<keyword evidence="2" id="KW-1185">Reference proteome</keyword>
<dbReference type="PANTHER" id="PTHR46638">
    <property type="entry name" value="CORRINOID ADENOSYLTRANSFERASE"/>
    <property type="match status" value="1"/>
</dbReference>
<dbReference type="NCBIfam" id="NF004637">
    <property type="entry name" value="PRK05986.1"/>
    <property type="match status" value="1"/>
</dbReference>
<dbReference type="RefSeq" id="WP_072935262.1">
    <property type="nucleotide sequence ID" value="NZ_FQUG01000004.1"/>
</dbReference>
<reference evidence="1 2" key="1">
    <citation type="submission" date="2016-11" db="EMBL/GenBank/DDBJ databases">
        <authorList>
            <person name="Jaros S."/>
            <person name="Januszkiewicz K."/>
            <person name="Wedrychowicz H."/>
        </authorList>
    </citation>
    <scope>NUCLEOTIDE SEQUENCE [LARGE SCALE GENOMIC DNA]</scope>
    <source>
        <strain evidence="1 2">DSM 10502</strain>
    </source>
</reference>